<name>A0A8H5HX48_9AGAR</name>
<protein>
    <submittedName>
        <fullName evidence="1">Uncharacterized protein</fullName>
    </submittedName>
</protein>
<gene>
    <name evidence="1" type="ORF">D9757_004480</name>
</gene>
<dbReference type="Proteomes" id="UP000518752">
    <property type="component" value="Unassembled WGS sequence"/>
</dbReference>
<reference evidence="1 2" key="1">
    <citation type="journal article" date="2020" name="ISME J.">
        <title>Uncovering the hidden diversity of litter-decomposition mechanisms in mushroom-forming fungi.</title>
        <authorList>
            <person name="Floudas D."/>
            <person name="Bentzer J."/>
            <person name="Ahren D."/>
            <person name="Johansson T."/>
            <person name="Persson P."/>
            <person name="Tunlid A."/>
        </authorList>
    </citation>
    <scope>NUCLEOTIDE SEQUENCE [LARGE SCALE GENOMIC DNA]</scope>
    <source>
        <strain evidence="1 2">CBS 406.79</strain>
    </source>
</reference>
<evidence type="ECO:0000313" key="2">
    <source>
        <dbReference type="Proteomes" id="UP000518752"/>
    </source>
</evidence>
<accession>A0A8H5HX48</accession>
<dbReference type="AlphaFoldDB" id="A0A8H5HX48"/>
<comment type="caution">
    <text evidence="1">The sequence shown here is derived from an EMBL/GenBank/DDBJ whole genome shotgun (WGS) entry which is preliminary data.</text>
</comment>
<dbReference type="EMBL" id="JAACJN010000013">
    <property type="protein sequence ID" value="KAF5390780.1"/>
    <property type="molecule type" value="Genomic_DNA"/>
</dbReference>
<sequence length="130" mass="14887">MEICTSRFPNTYLGLVMPLLRASNIMGIPISKSLVLAERWTKLDASNPARSFTAPSTMSWPYPAGRNPEDDDTWNPYIIIVADNEGKEYGDILKHKQDFIEAALDTISNYKPDVKEELRKELKWDRKAVR</sequence>
<organism evidence="1 2">
    <name type="scientific">Collybiopsis confluens</name>
    <dbReference type="NCBI Taxonomy" id="2823264"/>
    <lineage>
        <taxon>Eukaryota</taxon>
        <taxon>Fungi</taxon>
        <taxon>Dikarya</taxon>
        <taxon>Basidiomycota</taxon>
        <taxon>Agaricomycotina</taxon>
        <taxon>Agaricomycetes</taxon>
        <taxon>Agaricomycetidae</taxon>
        <taxon>Agaricales</taxon>
        <taxon>Marasmiineae</taxon>
        <taxon>Omphalotaceae</taxon>
        <taxon>Collybiopsis</taxon>
    </lineage>
</organism>
<proteinExistence type="predicted"/>
<evidence type="ECO:0000313" key="1">
    <source>
        <dbReference type="EMBL" id="KAF5390780.1"/>
    </source>
</evidence>
<keyword evidence="2" id="KW-1185">Reference proteome</keyword>